<proteinExistence type="predicted"/>
<dbReference type="AlphaFoldDB" id="A0A7R9PAU9"/>
<reference evidence="1" key="1">
    <citation type="submission" date="2020-11" db="EMBL/GenBank/DDBJ databases">
        <authorList>
            <person name="Tran Van P."/>
        </authorList>
    </citation>
    <scope>NUCLEOTIDE SEQUENCE</scope>
</reference>
<accession>A0A7R9PAU9</accession>
<organism evidence="1">
    <name type="scientific">Timema californicum</name>
    <name type="common">California timema</name>
    <name type="synonym">Walking stick</name>
    <dbReference type="NCBI Taxonomy" id="61474"/>
    <lineage>
        <taxon>Eukaryota</taxon>
        <taxon>Metazoa</taxon>
        <taxon>Ecdysozoa</taxon>
        <taxon>Arthropoda</taxon>
        <taxon>Hexapoda</taxon>
        <taxon>Insecta</taxon>
        <taxon>Pterygota</taxon>
        <taxon>Neoptera</taxon>
        <taxon>Polyneoptera</taxon>
        <taxon>Phasmatodea</taxon>
        <taxon>Timematodea</taxon>
        <taxon>Timematoidea</taxon>
        <taxon>Timematidae</taxon>
        <taxon>Timema</taxon>
    </lineage>
</organism>
<protein>
    <submittedName>
        <fullName evidence="1">(California timema) hypothetical protein</fullName>
    </submittedName>
</protein>
<evidence type="ECO:0000313" key="1">
    <source>
        <dbReference type="EMBL" id="CAD7575983.1"/>
    </source>
</evidence>
<gene>
    <name evidence="1" type="ORF">TCMB3V08_LOCUS8559</name>
</gene>
<sequence>MRKVILYLLKVYPHLQERRAENHFGKNPFSTPDRDSKLDLPIIGNFFYCKSRALEDAATDLSVSVVKTKPNQAKHACSVASQLFGVLTIAYRNICAQRAEQVDDPGSSANSYRAKDIENYEREPKKKNMDTGLVGKDELMVAGC</sequence>
<name>A0A7R9PAU9_TIMCA</name>
<dbReference type="EMBL" id="OE183765">
    <property type="protein sequence ID" value="CAD7575983.1"/>
    <property type="molecule type" value="Genomic_DNA"/>
</dbReference>